<sequence length="202" mass="21224">MARNVAARSVVARDVVARDVVARDVVARDVVARDVVARDVVARDVVARDVVARGGERLLRMEFDVAELPLLRGLIADGVLRAGLDGTANGAFVQAAWELAAHAVTHDGGTGTTDTRRTTRRTTGCIELRVLAGELRCEVADSGPGFLSARPDAHGPRLARSLVRSLAGRLELHATPQGTTATLSVRVPTPIPMPTAAAATVC</sequence>
<keyword evidence="2" id="KW-1185">Reference proteome</keyword>
<evidence type="ECO:0000313" key="1">
    <source>
        <dbReference type="EMBL" id="GHH83595.1"/>
    </source>
</evidence>
<dbReference type="RefSeq" id="WP_229913624.1">
    <property type="nucleotide sequence ID" value="NZ_BNAT01000003.1"/>
</dbReference>
<dbReference type="Proteomes" id="UP000603227">
    <property type="component" value="Unassembled WGS sequence"/>
</dbReference>
<comment type="caution">
    <text evidence="1">The sequence shown here is derived from an EMBL/GenBank/DDBJ whole genome shotgun (WGS) entry which is preliminary data.</text>
</comment>
<protein>
    <recommendedName>
        <fullName evidence="3">Histidine kinase/HSP90-like ATPase domain-containing protein</fullName>
    </recommendedName>
</protein>
<evidence type="ECO:0000313" key="2">
    <source>
        <dbReference type="Proteomes" id="UP000603227"/>
    </source>
</evidence>
<proteinExistence type="predicted"/>
<dbReference type="InterPro" id="IPR036890">
    <property type="entry name" value="HATPase_C_sf"/>
</dbReference>
<accession>A0A919GGQ4</accession>
<organism evidence="1 2">
    <name type="scientific">Streptomyces capitiformicae</name>
    <dbReference type="NCBI Taxonomy" id="2014920"/>
    <lineage>
        <taxon>Bacteria</taxon>
        <taxon>Bacillati</taxon>
        <taxon>Actinomycetota</taxon>
        <taxon>Actinomycetes</taxon>
        <taxon>Kitasatosporales</taxon>
        <taxon>Streptomycetaceae</taxon>
        <taxon>Streptomyces</taxon>
    </lineage>
</organism>
<name>A0A919GGQ4_9ACTN</name>
<dbReference type="AlphaFoldDB" id="A0A919GGQ4"/>
<gene>
    <name evidence="1" type="ORF">GCM10017771_10580</name>
</gene>
<reference evidence="1" key="2">
    <citation type="submission" date="2020-09" db="EMBL/GenBank/DDBJ databases">
        <authorList>
            <person name="Sun Q."/>
            <person name="Zhou Y."/>
        </authorList>
    </citation>
    <scope>NUCLEOTIDE SEQUENCE</scope>
    <source>
        <strain evidence="1">CGMCC 4.7403</strain>
    </source>
</reference>
<evidence type="ECO:0008006" key="3">
    <source>
        <dbReference type="Google" id="ProtNLM"/>
    </source>
</evidence>
<reference evidence="1" key="1">
    <citation type="journal article" date="2014" name="Int. J. Syst. Evol. Microbiol.">
        <title>Complete genome sequence of Corynebacterium casei LMG S-19264T (=DSM 44701T), isolated from a smear-ripened cheese.</title>
        <authorList>
            <consortium name="US DOE Joint Genome Institute (JGI-PGF)"/>
            <person name="Walter F."/>
            <person name="Albersmeier A."/>
            <person name="Kalinowski J."/>
            <person name="Ruckert C."/>
        </authorList>
    </citation>
    <scope>NUCLEOTIDE SEQUENCE</scope>
    <source>
        <strain evidence="1">CGMCC 4.7403</strain>
    </source>
</reference>
<dbReference type="Gene3D" id="3.30.565.10">
    <property type="entry name" value="Histidine kinase-like ATPase, C-terminal domain"/>
    <property type="match status" value="1"/>
</dbReference>
<dbReference type="EMBL" id="BNAT01000003">
    <property type="protein sequence ID" value="GHH83595.1"/>
    <property type="molecule type" value="Genomic_DNA"/>
</dbReference>